<proteinExistence type="predicted"/>
<dbReference type="SUPFAM" id="SSF48452">
    <property type="entry name" value="TPR-like"/>
    <property type="match status" value="2"/>
</dbReference>
<dbReference type="KEGG" id="saf:SULAZ_1342"/>
<sequence>MKKLFFITFIFLFIISNSYGKNNNEDYQIYQKALSYYNYGSYYSALEELDKIIYKKNLKFYPDVLLLTAKTYLSIGIKSGIKKYLWNAVYYLNYYVGYNGKRNEDYYYTKGLAYERLGFYERALTNYKIALLSKSERSNLTNKIILGIMRTSILMGRVDNITKYIVYLAPLEAREGQELSIVLGMKYFYEGNYDLAFNYFSQVYQDFEEYLLYNPEFYYYIGETAYRLKKYDFAKRIFRKIVNNVKNDDVIRKAYLRLGDIAVIQNDKYEAFNNYYIVINRFPETNENTVARLKMLALGLKYPDLESRIKKVKQLEDPVKFIVQTLVSNRTNYIGKYAIGNFGVLVLQNPTDFLIDKLSYELSLLYPANFTYEQAEYIRGLWTPYLEKLDNKALIKLYKANPKFFKDIFDENILKKILQNLTDNYYRKDLLKHLIKNYDKDEYKIQLAKIYYEEKQYSKALEILSGIKDKNCDFYIISALIKKAMNMNYKDDMENMEKSCKDLKLPFEIALDYYLMKKDLPKAVSTILENKNRLKDDDNTKNKILDLISKLYGSKMYKELSQLLDNIPENLIPKEKLCDVSSYYLITKVKLNSTNVKDLYYNTVKNCNTEMAKVSLELYETLKVIQEVKGNVR</sequence>
<dbReference type="HOGENOM" id="CLU_432064_0_0_0"/>
<dbReference type="InterPro" id="IPR011990">
    <property type="entry name" value="TPR-like_helical_dom_sf"/>
</dbReference>
<dbReference type="eggNOG" id="COG1729">
    <property type="taxonomic scope" value="Bacteria"/>
</dbReference>
<dbReference type="Gene3D" id="1.25.40.10">
    <property type="entry name" value="Tetratricopeptide repeat domain"/>
    <property type="match status" value="2"/>
</dbReference>
<dbReference type="InterPro" id="IPR019734">
    <property type="entry name" value="TPR_rpt"/>
</dbReference>
<reference evidence="1 2" key="1">
    <citation type="journal article" date="2009" name="J. Bacteriol.">
        <title>Complete and draft genome sequences of six members of the Aquificales.</title>
        <authorList>
            <person name="Reysenbach A.L."/>
            <person name="Hamamura N."/>
            <person name="Podar M."/>
            <person name="Griffiths E."/>
            <person name="Ferreira S."/>
            <person name="Hochstein R."/>
            <person name="Heidelberg J."/>
            <person name="Johnson J."/>
            <person name="Mead D."/>
            <person name="Pohorille A."/>
            <person name="Sarmiento M."/>
            <person name="Schweighofer K."/>
            <person name="Seshadri R."/>
            <person name="Voytek M.A."/>
        </authorList>
    </citation>
    <scope>NUCLEOTIDE SEQUENCE [LARGE SCALE GENOMIC DNA]</scope>
    <source>
        <strain evidence="2">Az-Fu1 / DSM 15241 / OCM 825</strain>
    </source>
</reference>
<accession>C1DW22</accession>
<dbReference type="RefSeq" id="WP_012673780.1">
    <property type="nucleotide sequence ID" value="NC_012438.1"/>
</dbReference>
<organism evidence="1 2">
    <name type="scientific">Sulfurihydrogenibium azorense (strain DSM 15241 / OCM 825 / Az-Fu1)</name>
    <dbReference type="NCBI Taxonomy" id="204536"/>
    <lineage>
        <taxon>Bacteria</taxon>
        <taxon>Pseudomonadati</taxon>
        <taxon>Aquificota</taxon>
        <taxon>Aquificia</taxon>
        <taxon>Aquificales</taxon>
        <taxon>Hydrogenothermaceae</taxon>
        <taxon>Sulfurihydrogenibium</taxon>
    </lineage>
</organism>
<name>C1DW22_SULAA</name>
<dbReference type="AlphaFoldDB" id="C1DW22"/>
<protein>
    <submittedName>
        <fullName evidence="1">Tetratricopeptide repeat domain protein</fullName>
    </submittedName>
</protein>
<gene>
    <name evidence="1" type="ordered locus">SULAZ_1342</name>
</gene>
<dbReference type="Proteomes" id="UP000001369">
    <property type="component" value="Chromosome"/>
</dbReference>
<evidence type="ECO:0000313" key="1">
    <source>
        <dbReference type="EMBL" id="ACN98456.1"/>
    </source>
</evidence>
<dbReference type="SMART" id="SM00028">
    <property type="entry name" value="TPR"/>
    <property type="match status" value="4"/>
</dbReference>
<evidence type="ECO:0000313" key="2">
    <source>
        <dbReference type="Proteomes" id="UP000001369"/>
    </source>
</evidence>
<keyword evidence="2" id="KW-1185">Reference proteome</keyword>
<dbReference type="EMBL" id="CP001229">
    <property type="protein sequence ID" value="ACN98456.1"/>
    <property type="molecule type" value="Genomic_DNA"/>
</dbReference>
<dbReference type="STRING" id="204536.SULAZ_1342"/>
<dbReference type="OrthoDB" id="8642at2"/>